<feature type="binding site" evidence="8">
    <location>
        <begin position="26"/>
        <end position="28"/>
    </location>
    <ligand>
        <name>ATP</name>
        <dbReference type="ChEBI" id="CHEBI:30616"/>
    </ligand>
</feature>
<evidence type="ECO:0000259" key="11">
    <source>
        <dbReference type="PROSITE" id="PS50011"/>
    </source>
</evidence>
<evidence type="ECO:0000256" key="3">
    <source>
        <dbReference type="ARBA" id="ARBA00022679"/>
    </source>
</evidence>
<evidence type="ECO:0000256" key="7">
    <source>
        <dbReference type="PIRSR" id="PIRSR630616-1"/>
    </source>
</evidence>
<comment type="subunit">
    <text evidence="1">Monomer.</text>
</comment>
<comment type="caution">
    <text evidence="12">The sequence shown here is derived from an EMBL/GenBank/DDBJ whole genome shotgun (WGS) entry which is preliminary data.</text>
</comment>
<evidence type="ECO:0000256" key="8">
    <source>
        <dbReference type="PIRSR" id="PIRSR630616-2"/>
    </source>
</evidence>
<sequence length="452" mass="49732">MQLAHPCIVQLHYYFEDQHNVLLLLEYANGGALFSYVRSRGHLPEPEAARYFANVALALTHLHRYQIVHRDLKPENILLCGDSPKKAKLADFGWCAELSESQERLTFCGTFDYLSPEMLENEPHDKGVDLWAAGVLVFEMLTGRPPFQASSQVKLVNRIVKVDFQVPSSMPPLAADLVKSLLKRNPSERLDLKEAITHPWICLHVPGTSLELSQSCSEISALKQVEPLRSRHDTHEAKVKELEMDSPPRRKEPAPATGEASENPNTVSPASTVSVPQTRAGYSDARSQDSSVSPASTVQVASRPKPSVMPWSEGKTPTERGSKGDTSNSCTPTPKEAVNNLDFGLDRKDNRAGSKDSNSAPDSSLKWHETETFAKLREWVKTGPVAKVPERNQLDLTLGQAPDLLSQSYPAQGSSKIVMDPLSMTLTEDSRLVPQPKRKAAAGRDGSADASR</sequence>
<dbReference type="PROSITE" id="PS50011">
    <property type="entry name" value="PROTEIN_KINASE_DOM"/>
    <property type="match status" value="1"/>
</dbReference>
<keyword evidence="5 13" id="KW-0418">Kinase</keyword>
<feature type="compositionally biased region" description="Basic and acidic residues" evidence="10">
    <location>
        <begin position="344"/>
        <end position="354"/>
    </location>
</feature>
<dbReference type="EMBL" id="CAMXCT010003119">
    <property type="protein sequence ID" value="CAI4002565.1"/>
    <property type="molecule type" value="Genomic_DNA"/>
</dbReference>
<dbReference type="Pfam" id="PF00069">
    <property type="entry name" value="Pkinase"/>
    <property type="match status" value="1"/>
</dbReference>
<feature type="region of interest" description="Disordered" evidence="10">
    <location>
        <begin position="227"/>
        <end position="368"/>
    </location>
</feature>
<keyword evidence="2" id="KW-0723">Serine/threonine-protein kinase</keyword>
<feature type="binding site" evidence="8">
    <location>
        <begin position="75"/>
        <end position="76"/>
    </location>
    <ligand>
        <name>ATP</name>
        <dbReference type="ChEBI" id="CHEBI:30616"/>
    </ligand>
</feature>
<feature type="domain" description="Protein kinase" evidence="11">
    <location>
        <begin position="1"/>
        <end position="201"/>
    </location>
</feature>
<evidence type="ECO:0000256" key="6">
    <source>
        <dbReference type="ARBA" id="ARBA00022840"/>
    </source>
</evidence>
<feature type="cross-link" description="Glycyl lysine isopeptide (Lys-Gly) (interchain with G-Cter in SUMO2)" evidence="9">
    <location>
        <position position="73"/>
    </location>
</feature>
<dbReference type="InterPro" id="IPR030616">
    <property type="entry name" value="Aur-like"/>
</dbReference>
<protein>
    <submittedName>
        <fullName evidence="13">Serine/threonine-protein kinase Aurora-3 (AtAur3) (Aurora-like kinase 3)</fullName>
    </submittedName>
</protein>
<dbReference type="GO" id="GO:0004674">
    <property type="term" value="F:protein serine/threonine kinase activity"/>
    <property type="evidence" value="ECO:0007669"/>
    <property type="project" value="UniProtKB-KW"/>
</dbReference>
<keyword evidence="14" id="KW-1185">Reference proteome</keyword>
<dbReference type="PROSITE" id="PS00108">
    <property type="entry name" value="PROTEIN_KINASE_ST"/>
    <property type="match status" value="1"/>
</dbReference>
<name>A0A9P1D408_9DINO</name>
<dbReference type="SMART" id="SM00220">
    <property type="entry name" value="S_TKc"/>
    <property type="match status" value="1"/>
</dbReference>
<organism evidence="12">
    <name type="scientific">Cladocopium goreaui</name>
    <dbReference type="NCBI Taxonomy" id="2562237"/>
    <lineage>
        <taxon>Eukaryota</taxon>
        <taxon>Sar</taxon>
        <taxon>Alveolata</taxon>
        <taxon>Dinophyceae</taxon>
        <taxon>Suessiales</taxon>
        <taxon>Symbiodiniaceae</taxon>
        <taxon>Cladocopium</taxon>
    </lineage>
</organism>
<keyword evidence="3" id="KW-0808">Transferase</keyword>
<dbReference type="Gene3D" id="1.10.510.10">
    <property type="entry name" value="Transferase(Phosphotransferase) domain 1"/>
    <property type="match status" value="1"/>
</dbReference>
<gene>
    <name evidence="12" type="ORF">C1SCF055_LOCUS28511</name>
</gene>
<feature type="binding site" evidence="8">
    <location>
        <position position="91"/>
    </location>
    <ligand>
        <name>ATP</name>
        <dbReference type="ChEBI" id="CHEBI:30616"/>
    </ligand>
</feature>
<accession>A0A9P1D408</accession>
<dbReference type="Proteomes" id="UP001152797">
    <property type="component" value="Unassembled WGS sequence"/>
</dbReference>
<dbReference type="SUPFAM" id="SSF56112">
    <property type="entry name" value="Protein kinase-like (PK-like)"/>
    <property type="match status" value="1"/>
</dbReference>
<evidence type="ECO:0000256" key="5">
    <source>
        <dbReference type="ARBA" id="ARBA00022777"/>
    </source>
</evidence>
<dbReference type="EMBL" id="CAMXCT030003119">
    <property type="protein sequence ID" value="CAL4789877.1"/>
    <property type="molecule type" value="Genomic_DNA"/>
</dbReference>
<evidence type="ECO:0000313" key="14">
    <source>
        <dbReference type="Proteomes" id="UP001152797"/>
    </source>
</evidence>
<evidence type="ECO:0000256" key="2">
    <source>
        <dbReference type="ARBA" id="ARBA00022527"/>
    </source>
</evidence>
<dbReference type="InterPro" id="IPR008271">
    <property type="entry name" value="Ser/Thr_kinase_AS"/>
</dbReference>
<evidence type="ECO:0000256" key="9">
    <source>
        <dbReference type="PIRSR" id="PIRSR630616-3"/>
    </source>
</evidence>
<reference evidence="12" key="1">
    <citation type="submission" date="2022-10" db="EMBL/GenBank/DDBJ databases">
        <authorList>
            <person name="Chen Y."/>
            <person name="Dougan E. K."/>
            <person name="Chan C."/>
            <person name="Rhodes N."/>
            <person name="Thang M."/>
        </authorList>
    </citation>
    <scope>NUCLEOTIDE SEQUENCE</scope>
</reference>
<keyword evidence="4 8" id="KW-0547">Nucleotide-binding</keyword>
<keyword evidence="6 8" id="KW-0067">ATP-binding</keyword>
<dbReference type="GO" id="GO:0005524">
    <property type="term" value="F:ATP binding"/>
    <property type="evidence" value="ECO:0007669"/>
    <property type="project" value="UniProtKB-KW"/>
</dbReference>
<evidence type="ECO:0000256" key="4">
    <source>
        <dbReference type="ARBA" id="ARBA00022741"/>
    </source>
</evidence>
<feature type="compositionally biased region" description="Low complexity" evidence="10">
    <location>
        <begin position="443"/>
        <end position="452"/>
    </location>
</feature>
<reference evidence="13 14" key="2">
    <citation type="submission" date="2024-05" db="EMBL/GenBank/DDBJ databases">
        <authorList>
            <person name="Chen Y."/>
            <person name="Shah S."/>
            <person name="Dougan E. K."/>
            <person name="Thang M."/>
            <person name="Chan C."/>
        </authorList>
    </citation>
    <scope>NUCLEOTIDE SEQUENCE [LARGE SCALE GENOMIC DNA]</scope>
</reference>
<evidence type="ECO:0000256" key="1">
    <source>
        <dbReference type="ARBA" id="ARBA00011245"/>
    </source>
</evidence>
<dbReference type="PANTHER" id="PTHR24350">
    <property type="entry name" value="SERINE/THREONINE-PROTEIN KINASE IAL-RELATED"/>
    <property type="match status" value="1"/>
</dbReference>
<evidence type="ECO:0000313" key="13">
    <source>
        <dbReference type="EMBL" id="CAL4789877.1"/>
    </source>
</evidence>
<dbReference type="AlphaFoldDB" id="A0A9P1D408"/>
<dbReference type="InterPro" id="IPR011009">
    <property type="entry name" value="Kinase-like_dom_sf"/>
</dbReference>
<feature type="non-terminal residue" evidence="12">
    <location>
        <position position="452"/>
    </location>
</feature>
<feature type="region of interest" description="Disordered" evidence="10">
    <location>
        <begin position="428"/>
        <end position="452"/>
    </location>
</feature>
<feature type="compositionally biased region" description="Polar residues" evidence="10">
    <location>
        <begin position="260"/>
        <end position="277"/>
    </location>
</feature>
<dbReference type="FunFam" id="1.10.510.10:FF:000571">
    <property type="entry name" value="Maternal embryonic leucine zipper kinase"/>
    <property type="match status" value="1"/>
</dbReference>
<feature type="compositionally biased region" description="Polar residues" evidence="10">
    <location>
        <begin position="288"/>
        <end position="300"/>
    </location>
</feature>
<feature type="compositionally biased region" description="Basic and acidic residues" evidence="10">
    <location>
        <begin position="227"/>
        <end position="253"/>
    </location>
</feature>
<evidence type="ECO:0000313" key="12">
    <source>
        <dbReference type="EMBL" id="CAI4002565.1"/>
    </source>
</evidence>
<evidence type="ECO:0000256" key="10">
    <source>
        <dbReference type="SAM" id="MobiDB-lite"/>
    </source>
</evidence>
<dbReference type="OrthoDB" id="345735at2759"/>
<proteinExistence type="predicted"/>
<dbReference type="EMBL" id="CAMXCT020003119">
    <property type="protein sequence ID" value="CAL1155940.1"/>
    <property type="molecule type" value="Genomic_DNA"/>
</dbReference>
<dbReference type="InterPro" id="IPR000719">
    <property type="entry name" value="Prot_kinase_dom"/>
</dbReference>
<feature type="active site" description="Proton acceptor" evidence="7">
    <location>
        <position position="71"/>
    </location>
</feature>